<dbReference type="AlphaFoldDB" id="A0A8T3DPL1"/>
<evidence type="ECO:0000256" key="1">
    <source>
        <dbReference type="ARBA" id="ARBA00023014"/>
    </source>
</evidence>
<organism evidence="3 4">
    <name type="scientific">Albula goreensis</name>
    <dbReference type="NCBI Taxonomy" id="1534307"/>
    <lineage>
        <taxon>Eukaryota</taxon>
        <taxon>Metazoa</taxon>
        <taxon>Chordata</taxon>
        <taxon>Craniata</taxon>
        <taxon>Vertebrata</taxon>
        <taxon>Euteleostomi</taxon>
        <taxon>Actinopterygii</taxon>
        <taxon>Neopterygii</taxon>
        <taxon>Teleostei</taxon>
        <taxon>Albuliformes</taxon>
        <taxon>Albulidae</taxon>
        <taxon>Albula</taxon>
    </lineage>
</organism>
<sequence length="158" mass="17013">MSDIYAGQIATSIMLRLPVVSRSLAGVARCKACRASTNNVRTAATAASNLLEVFVDGKPVMVEPGTTVLQACEKMGVQIPRFCYHERLSVAGNCRMCLVEIERAPKPVAACAMPVMKGWNILTGSEKTKKKARQNQESQVGSAGRVSTPVFVFGFLFS</sequence>
<dbReference type="GO" id="GO:0042773">
    <property type="term" value="P:ATP synthesis coupled electron transport"/>
    <property type="evidence" value="ECO:0007669"/>
    <property type="project" value="InterPro"/>
</dbReference>
<keyword evidence="1" id="KW-0411">Iron-sulfur</keyword>
<dbReference type="SUPFAM" id="SSF54292">
    <property type="entry name" value="2Fe-2S ferredoxin-like"/>
    <property type="match status" value="1"/>
</dbReference>
<reference evidence="3" key="1">
    <citation type="submission" date="2021-01" db="EMBL/GenBank/DDBJ databases">
        <authorList>
            <person name="Zahm M."/>
            <person name="Roques C."/>
            <person name="Cabau C."/>
            <person name="Klopp C."/>
            <person name="Donnadieu C."/>
            <person name="Jouanno E."/>
            <person name="Lampietro C."/>
            <person name="Louis A."/>
            <person name="Herpin A."/>
            <person name="Echchiki A."/>
            <person name="Berthelot C."/>
            <person name="Parey E."/>
            <person name="Roest-Crollius H."/>
            <person name="Braasch I."/>
            <person name="Postlethwait J."/>
            <person name="Bobe J."/>
            <person name="Montfort J."/>
            <person name="Bouchez O."/>
            <person name="Begum T."/>
            <person name="Mejri S."/>
            <person name="Adams A."/>
            <person name="Chen W.-J."/>
            <person name="Guiguen Y."/>
        </authorList>
    </citation>
    <scope>NUCLEOTIDE SEQUENCE</scope>
    <source>
        <tissue evidence="3">Blood</tissue>
    </source>
</reference>
<dbReference type="Gene3D" id="3.10.20.740">
    <property type="match status" value="1"/>
</dbReference>
<dbReference type="GO" id="GO:0051536">
    <property type="term" value="F:iron-sulfur cluster binding"/>
    <property type="evidence" value="ECO:0007669"/>
    <property type="project" value="UniProtKB-KW"/>
</dbReference>
<proteinExistence type="predicted"/>
<keyword evidence="1" id="KW-0408">Iron</keyword>
<dbReference type="OrthoDB" id="10249365at2759"/>
<evidence type="ECO:0000313" key="3">
    <source>
        <dbReference type="EMBL" id="KAI1899021.1"/>
    </source>
</evidence>
<keyword evidence="4" id="KW-1185">Reference proteome</keyword>
<protein>
    <recommendedName>
        <fullName evidence="2">2Fe-2S ferredoxin-type domain-containing protein</fullName>
    </recommendedName>
</protein>
<comment type="caution">
    <text evidence="3">The sequence shown here is derived from an EMBL/GenBank/DDBJ whole genome shotgun (WGS) entry which is preliminary data.</text>
</comment>
<accession>A0A8T3DPL1</accession>
<dbReference type="GO" id="GO:0016020">
    <property type="term" value="C:membrane"/>
    <property type="evidence" value="ECO:0007669"/>
    <property type="project" value="InterPro"/>
</dbReference>
<feature type="domain" description="2Fe-2S ferredoxin-type" evidence="2">
    <location>
        <begin position="49"/>
        <end position="127"/>
    </location>
</feature>
<dbReference type="Pfam" id="PF13510">
    <property type="entry name" value="Fer2_4"/>
    <property type="match status" value="1"/>
</dbReference>
<dbReference type="PROSITE" id="PS51085">
    <property type="entry name" value="2FE2S_FER_2"/>
    <property type="match status" value="1"/>
</dbReference>
<dbReference type="InterPro" id="IPR036010">
    <property type="entry name" value="2Fe-2S_ferredoxin-like_sf"/>
</dbReference>
<dbReference type="Proteomes" id="UP000829720">
    <property type="component" value="Unassembled WGS sequence"/>
</dbReference>
<evidence type="ECO:0000259" key="2">
    <source>
        <dbReference type="PROSITE" id="PS51085"/>
    </source>
</evidence>
<dbReference type="PROSITE" id="PS00641">
    <property type="entry name" value="COMPLEX1_75K_1"/>
    <property type="match status" value="1"/>
</dbReference>
<dbReference type="CDD" id="cd00207">
    <property type="entry name" value="fer2"/>
    <property type="match status" value="1"/>
</dbReference>
<dbReference type="InterPro" id="IPR000283">
    <property type="entry name" value="NADH_UbQ_OxRdtase_75kDa_su_CS"/>
</dbReference>
<gene>
    <name evidence="3" type="ORF">AGOR_G00078390</name>
</gene>
<dbReference type="EMBL" id="JAERUA010000006">
    <property type="protein sequence ID" value="KAI1899021.1"/>
    <property type="molecule type" value="Genomic_DNA"/>
</dbReference>
<evidence type="ECO:0000313" key="4">
    <source>
        <dbReference type="Proteomes" id="UP000829720"/>
    </source>
</evidence>
<name>A0A8T3DPL1_9TELE</name>
<keyword evidence="1" id="KW-0479">Metal-binding</keyword>
<dbReference type="GO" id="GO:0008137">
    <property type="term" value="F:NADH dehydrogenase (ubiquinone) activity"/>
    <property type="evidence" value="ECO:0007669"/>
    <property type="project" value="InterPro"/>
</dbReference>
<dbReference type="InterPro" id="IPR001041">
    <property type="entry name" value="2Fe-2S_ferredoxin-type"/>
</dbReference>